<dbReference type="PANTHER" id="PTHR13778">
    <property type="entry name" value="GLYCOSYLTRANSFERASE 8 DOMAIN-CONTAINING PROTEIN"/>
    <property type="match status" value="1"/>
</dbReference>
<evidence type="ECO:0000256" key="1">
    <source>
        <dbReference type="ARBA" id="ARBA00006351"/>
    </source>
</evidence>
<dbReference type="Pfam" id="PF01501">
    <property type="entry name" value="Glyco_transf_8"/>
    <property type="match status" value="1"/>
</dbReference>
<dbReference type="GO" id="GO:0046872">
    <property type="term" value="F:metal ion binding"/>
    <property type="evidence" value="ECO:0007669"/>
    <property type="project" value="UniProtKB-KW"/>
</dbReference>
<sequence length="402" mass="44184">MLSHTRLKVCVVVAAVCWFALLIYVMSSLRGQPGGPADSTKHIDTLRQAGNIALARVAKSQALLSEFLQHAWKGNVSLNHSQSSNRHVSSSRLTSGGKDILKVVVSGDADSLLGVMAMMNSVATNTHHPLHFYVTLPSAVIPHFNKWISQTKLRTAGLTVKPHPPKVPQKRSHYAKIYIKNIFPNLKGSFVYLDPDIIVQGDISELLNTPIITSQFGAFTKDCFSTSRHLSLTHQYYSFHLNLLHPAIHALKIHPNTCVPNTGVFVSQMHLWANASHQMQELISSSTINEPIHSSMADEGEAAVLAVIYGHMAPLPRVWHLPDLGQSILCLKVGLHRAVFSPSCLQPPRAAGRLLLKVFTWSRAAAGLLATASKQTINELVAMVAILLCLKKKLKKLLWTRS</sequence>
<protein>
    <recommendedName>
        <fullName evidence="7">Hexosyltransferase</fullName>
    </recommendedName>
</protein>
<dbReference type="PANTHER" id="PTHR13778:SF47">
    <property type="entry name" value="LIPOPOLYSACCHARIDE 1,3-GALACTOSYLTRANSFERASE"/>
    <property type="match status" value="1"/>
</dbReference>
<dbReference type="InterPro" id="IPR050748">
    <property type="entry name" value="Glycosyltrans_8_dom-fam"/>
</dbReference>
<dbReference type="EMBL" id="JARAKH010000030">
    <property type="protein sequence ID" value="KAK8387254.1"/>
    <property type="molecule type" value="Genomic_DNA"/>
</dbReference>
<gene>
    <name evidence="5" type="ORF">O3P69_018100</name>
</gene>
<evidence type="ECO:0008006" key="7">
    <source>
        <dbReference type="Google" id="ProtNLM"/>
    </source>
</evidence>
<evidence type="ECO:0000313" key="5">
    <source>
        <dbReference type="EMBL" id="KAK8387254.1"/>
    </source>
</evidence>
<dbReference type="GO" id="GO:0005794">
    <property type="term" value="C:Golgi apparatus"/>
    <property type="evidence" value="ECO:0007669"/>
    <property type="project" value="TreeGrafter"/>
</dbReference>
<keyword evidence="3" id="KW-0808">Transferase</keyword>
<evidence type="ECO:0000256" key="2">
    <source>
        <dbReference type="ARBA" id="ARBA00022676"/>
    </source>
</evidence>
<comment type="caution">
    <text evidence="5">The sequence shown here is derived from an EMBL/GenBank/DDBJ whole genome shotgun (WGS) entry which is preliminary data.</text>
</comment>
<organism evidence="5 6">
    <name type="scientific">Scylla paramamosain</name>
    <name type="common">Mud crab</name>
    <dbReference type="NCBI Taxonomy" id="85552"/>
    <lineage>
        <taxon>Eukaryota</taxon>
        <taxon>Metazoa</taxon>
        <taxon>Ecdysozoa</taxon>
        <taxon>Arthropoda</taxon>
        <taxon>Crustacea</taxon>
        <taxon>Multicrustacea</taxon>
        <taxon>Malacostraca</taxon>
        <taxon>Eumalacostraca</taxon>
        <taxon>Eucarida</taxon>
        <taxon>Decapoda</taxon>
        <taxon>Pleocyemata</taxon>
        <taxon>Brachyura</taxon>
        <taxon>Eubrachyura</taxon>
        <taxon>Portunoidea</taxon>
        <taxon>Portunidae</taxon>
        <taxon>Portuninae</taxon>
        <taxon>Scylla</taxon>
    </lineage>
</organism>
<evidence type="ECO:0000256" key="3">
    <source>
        <dbReference type="ARBA" id="ARBA00022679"/>
    </source>
</evidence>
<dbReference type="InterPro" id="IPR002495">
    <property type="entry name" value="Glyco_trans_8"/>
</dbReference>
<accession>A0AAW0THU9</accession>
<dbReference type="Gene3D" id="3.90.550.10">
    <property type="entry name" value="Spore Coat Polysaccharide Biosynthesis Protein SpsA, Chain A"/>
    <property type="match status" value="1"/>
</dbReference>
<proteinExistence type="inferred from homology"/>
<dbReference type="SUPFAM" id="SSF53448">
    <property type="entry name" value="Nucleotide-diphospho-sugar transferases"/>
    <property type="match status" value="1"/>
</dbReference>
<keyword evidence="4" id="KW-0479">Metal-binding</keyword>
<keyword evidence="6" id="KW-1185">Reference proteome</keyword>
<keyword evidence="2" id="KW-0328">Glycosyltransferase</keyword>
<name>A0AAW0THU9_SCYPA</name>
<dbReference type="Proteomes" id="UP001487740">
    <property type="component" value="Unassembled WGS sequence"/>
</dbReference>
<reference evidence="5 6" key="1">
    <citation type="submission" date="2023-03" db="EMBL/GenBank/DDBJ databases">
        <title>High-quality genome of Scylla paramamosain provides insights in environmental adaptation.</title>
        <authorList>
            <person name="Zhang L."/>
        </authorList>
    </citation>
    <scope>NUCLEOTIDE SEQUENCE [LARGE SCALE GENOMIC DNA]</scope>
    <source>
        <strain evidence="5">LZ_2023a</strain>
        <tissue evidence="5">Muscle</tissue>
    </source>
</reference>
<evidence type="ECO:0000256" key="4">
    <source>
        <dbReference type="ARBA" id="ARBA00022723"/>
    </source>
</evidence>
<evidence type="ECO:0000313" key="6">
    <source>
        <dbReference type="Proteomes" id="UP001487740"/>
    </source>
</evidence>
<dbReference type="InterPro" id="IPR029044">
    <property type="entry name" value="Nucleotide-diphossugar_trans"/>
</dbReference>
<dbReference type="AlphaFoldDB" id="A0AAW0THU9"/>
<comment type="similarity">
    <text evidence="1">Belongs to the glycosyltransferase 8 family.</text>
</comment>
<dbReference type="GO" id="GO:0016757">
    <property type="term" value="F:glycosyltransferase activity"/>
    <property type="evidence" value="ECO:0007669"/>
    <property type="project" value="UniProtKB-KW"/>
</dbReference>